<protein>
    <submittedName>
        <fullName evidence="3">MORN repeat-containing protein</fullName>
    </submittedName>
</protein>
<reference evidence="3 4" key="1">
    <citation type="journal article" date="2013" name="Genome Biol.">
        <title>Genome of Acanthamoeba castellanii highlights extensive lateral gene transfer and early evolution of tyrosine kinase signaling.</title>
        <authorList>
            <person name="Clarke M."/>
            <person name="Lohan A.J."/>
            <person name="Liu B."/>
            <person name="Lagkouvardos I."/>
            <person name="Roy S."/>
            <person name="Zafar N."/>
            <person name="Bertelli C."/>
            <person name="Schilde C."/>
            <person name="Kianianmomeni A."/>
            <person name="Burglin T.R."/>
            <person name="Frech C."/>
            <person name="Turcotte B."/>
            <person name="Kopec K.O."/>
            <person name="Synnott J.M."/>
            <person name="Choo C."/>
            <person name="Paponov I."/>
            <person name="Finkler A."/>
            <person name="Soon Heng Tan C."/>
            <person name="Hutchins A.P."/>
            <person name="Weinmeier T."/>
            <person name="Rattei T."/>
            <person name="Chu J.S."/>
            <person name="Gimenez G."/>
            <person name="Irimia M."/>
            <person name="Rigden D.J."/>
            <person name="Fitzpatrick D.A."/>
            <person name="Lorenzo-Morales J."/>
            <person name="Bateman A."/>
            <person name="Chiu C.H."/>
            <person name="Tang P."/>
            <person name="Hegemann P."/>
            <person name="Fromm H."/>
            <person name="Raoult D."/>
            <person name="Greub G."/>
            <person name="Miranda-Saavedra D."/>
            <person name="Chen N."/>
            <person name="Nash P."/>
            <person name="Ginger M.L."/>
            <person name="Horn M."/>
            <person name="Schaap P."/>
            <person name="Caler L."/>
            <person name="Loftus B."/>
        </authorList>
    </citation>
    <scope>NUCLEOTIDE SEQUENCE [LARGE SCALE GENOMIC DNA]</scope>
    <source>
        <strain evidence="3 4">Neff</strain>
    </source>
</reference>
<dbReference type="Gene3D" id="2.20.110.10">
    <property type="entry name" value="Histone H3 K4-specific methyltransferase SET7/9 N-terminal domain"/>
    <property type="match status" value="2"/>
</dbReference>
<evidence type="ECO:0000313" key="4">
    <source>
        <dbReference type="Proteomes" id="UP000011083"/>
    </source>
</evidence>
<dbReference type="PANTHER" id="PTHR23084">
    <property type="entry name" value="PHOSPHATIDYLINOSITOL-4-PHOSPHATE 5-KINASE RELATED"/>
    <property type="match status" value="1"/>
</dbReference>
<evidence type="ECO:0000256" key="1">
    <source>
        <dbReference type="ARBA" id="ARBA00022737"/>
    </source>
</evidence>
<keyword evidence="1" id="KW-0677">Repeat</keyword>
<dbReference type="RefSeq" id="XP_004334679.1">
    <property type="nucleotide sequence ID" value="XM_004334631.1"/>
</dbReference>
<evidence type="ECO:0000256" key="2">
    <source>
        <dbReference type="SAM" id="MobiDB-lite"/>
    </source>
</evidence>
<name>L8GKF8_ACACF</name>
<sequence length="386" mass="43094">MMRRSSSTLPFRQLLRSNSPALRPATGVVDGSRRLLHNRGGQPAGKLISTSCTPRPLRGGFRRALASQVPPEADERANKPKKVNIDVDEMFATPEDSGQHWLQMTINDDWERAPEGPDMTEPADLNLAKYLGTLDERGLPTGRGKLFSQDNQEGISIYYFGEFKNGKFHGRGRSVNIEHIELTKEERNMLPKNVYQWTGKEKLLQLGTVYEGNWEEGKMHGKGRLTSRDGSVYEGDFSMGQRTGLAKMISDEGYYFYTGEFEDGAYHGKGTLRSKAGDQFEGEFERGMMRQGKGKMVLEEGFIYEGEIFDGAPSGYGKQYHPNKKEGYEGHFNDGEYQGRGKLLTPDGSFVEGTFDKGMLDGPATHFDANGNATPMVFKRGVPQQA</sequence>
<proteinExistence type="predicted"/>
<gene>
    <name evidence="3" type="ORF">ACA1_091760</name>
</gene>
<feature type="region of interest" description="Disordered" evidence="2">
    <location>
        <begin position="1"/>
        <end position="53"/>
    </location>
</feature>
<dbReference type="STRING" id="1257118.L8GKF8"/>
<organism evidence="3 4">
    <name type="scientific">Acanthamoeba castellanii (strain ATCC 30010 / Neff)</name>
    <dbReference type="NCBI Taxonomy" id="1257118"/>
    <lineage>
        <taxon>Eukaryota</taxon>
        <taxon>Amoebozoa</taxon>
        <taxon>Discosea</taxon>
        <taxon>Longamoebia</taxon>
        <taxon>Centramoebida</taxon>
        <taxon>Acanthamoebidae</taxon>
        <taxon>Acanthamoeba</taxon>
    </lineage>
</organism>
<dbReference type="PANTHER" id="PTHR23084:SF263">
    <property type="entry name" value="MORN REPEAT-CONTAINING PROTEIN 1"/>
    <property type="match status" value="1"/>
</dbReference>
<dbReference type="SMART" id="SM00698">
    <property type="entry name" value="MORN"/>
    <property type="match status" value="8"/>
</dbReference>
<dbReference type="AlphaFoldDB" id="L8GKF8"/>
<dbReference type="InterPro" id="IPR003409">
    <property type="entry name" value="MORN"/>
</dbReference>
<keyword evidence="4" id="KW-1185">Reference proteome</keyword>
<dbReference type="SUPFAM" id="SSF82185">
    <property type="entry name" value="Histone H3 K4-specific methyltransferase SET7/9 N-terminal domain"/>
    <property type="match status" value="2"/>
</dbReference>
<dbReference type="Pfam" id="PF02493">
    <property type="entry name" value="MORN"/>
    <property type="match status" value="6"/>
</dbReference>
<accession>L8GKF8</accession>
<dbReference type="EMBL" id="KB008103">
    <property type="protein sequence ID" value="ELR12666.1"/>
    <property type="molecule type" value="Genomic_DNA"/>
</dbReference>
<dbReference type="VEuPathDB" id="AmoebaDB:ACA1_091760"/>
<dbReference type="GeneID" id="14913496"/>
<dbReference type="KEGG" id="acan:ACA1_091760"/>
<dbReference type="Proteomes" id="UP000011083">
    <property type="component" value="Unassembled WGS sequence"/>
</dbReference>
<dbReference type="OrthoDB" id="423343at2759"/>
<feature type="compositionally biased region" description="Polar residues" evidence="2">
    <location>
        <begin position="1"/>
        <end position="20"/>
    </location>
</feature>
<evidence type="ECO:0000313" key="3">
    <source>
        <dbReference type="EMBL" id="ELR12666.1"/>
    </source>
</evidence>